<evidence type="ECO:0000313" key="2">
    <source>
        <dbReference type="Proteomes" id="UP001153334"/>
    </source>
</evidence>
<dbReference type="Proteomes" id="UP001153334">
    <property type="component" value="Unassembled WGS sequence"/>
</dbReference>
<keyword evidence="2" id="KW-1185">Reference proteome</keyword>
<evidence type="ECO:0000313" key="1">
    <source>
        <dbReference type="EMBL" id="KAJ8113035.1"/>
    </source>
</evidence>
<name>A0ACC2ICZ0_9PEZI</name>
<proteinExistence type="predicted"/>
<gene>
    <name evidence="1" type="ORF">ONZ43_g5249</name>
</gene>
<protein>
    <submittedName>
        <fullName evidence="1">Uncharacterized protein</fullName>
    </submittedName>
</protein>
<accession>A0ACC2ICZ0</accession>
<reference evidence="1" key="1">
    <citation type="submission" date="2022-11" db="EMBL/GenBank/DDBJ databases">
        <title>Genome Sequence of Nemania bipapillata.</title>
        <authorList>
            <person name="Buettner E."/>
        </authorList>
    </citation>
    <scope>NUCLEOTIDE SEQUENCE</scope>
    <source>
        <strain evidence="1">CP14</strain>
    </source>
</reference>
<sequence length="335" mass="38645">MSEQQRQAQSTGHGSDDQPPEHNPTLSGIPVELQEEVFKQLAKIPSLIWAEYKREVDHQGDEIIVLNWKNTLPFTNEEVNTCKYFQGSKALRKDIIQGGEPFNPEKIFSDRQRADLERTRRRSKWARPYSISTIGEPKIRGEHDWIFLDGYILNWVKIAQGETSKLPEFKSFGFGQTFVLRLHDLYDGISQMLSMNDKTGGFNQRPAEEPDELRRTTSQRYNTRKGVYTYQMNHILGKIVEPNQRGRTLKILVGEVPDDVRPCDLEEIIVPSDPETFGINHHADKIEPPDDEKRMRCLAAELDAWMGLHLAWVYSFFEADNYFVKGYLVGGHVAH</sequence>
<comment type="caution">
    <text evidence="1">The sequence shown here is derived from an EMBL/GenBank/DDBJ whole genome shotgun (WGS) entry which is preliminary data.</text>
</comment>
<dbReference type="EMBL" id="JAPESX010001577">
    <property type="protein sequence ID" value="KAJ8113035.1"/>
    <property type="molecule type" value="Genomic_DNA"/>
</dbReference>
<organism evidence="1 2">
    <name type="scientific">Nemania bipapillata</name>
    <dbReference type="NCBI Taxonomy" id="110536"/>
    <lineage>
        <taxon>Eukaryota</taxon>
        <taxon>Fungi</taxon>
        <taxon>Dikarya</taxon>
        <taxon>Ascomycota</taxon>
        <taxon>Pezizomycotina</taxon>
        <taxon>Sordariomycetes</taxon>
        <taxon>Xylariomycetidae</taxon>
        <taxon>Xylariales</taxon>
        <taxon>Xylariaceae</taxon>
        <taxon>Nemania</taxon>
    </lineage>
</organism>